<feature type="domain" description="RecF/RecN/SMC N-terminal" evidence="10">
    <location>
        <begin position="4"/>
        <end position="485"/>
    </location>
</feature>
<dbReference type="GO" id="GO:0006310">
    <property type="term" value="P:DNA recombination"/>
    <property type="evidence" value="ECO:0007669"/>
    <property type="project" value="InterPro"/>
</dbReference>
<evidence type="ECO:0000256" key="4">
    <source>
        <dbReference type="ARBA" id="ARBA00022741"/>
    </source>
</evidence>
<dbReference type="PIRSF" id="PIRSF003128">
    <property type="entry name" value="RecN"/>
    <property type="match status" value="1"/>
</dbReference>
<reference evidence="11" key="1">
    <citation type="submission" date="2020-05" db="EMBL/GenBank/DDBJ databases">
        <authorList>
            <person name="Chiriac C."/>
            <person name="Salcher M."/>
            <person name="Ghai R."/>
            <person name="Kavagutti S V."/>
        </authorList>
    </citation>
    <scope>NUCLEOTIDE SEQUENCE</scope>
</reference>
<feature type="coiled-coil region" evidence="9">
    <location>
        <begin position="318"/>
        <end position="345"/>
    </location>
</feature>
<name>A0A6J6JWI3_9ZZZZ</name>
<evidence type="ECO:0000313" key="11">
    <source>
        <dbReference type="EMBL" id="CAB4641901.1"/>
    </source>
</evidence>
<dbReference type="NCBIfam" id="TIGR00634">
    <property type="entry name" value="recN"/>
    <property type="match status" value="1"/>
</dbReference>
<evidence type="ECO:0000256" key="5">
    <source>
        <dbReference type="ARBA" id="ARBA00022763"/>
    </source>
</evidence>
<dbReference type="GO" id="GO:0005524">
    <property type="term" value="F:ATP binding"/>
    <property type="evidence" value="ECO:0007669"/>
    <property type="project" value="UniProtKB-KW"/>
</dbReference>
<sequence length="546" mass="58550">MLVELSIENLGIIESSRISFQNGFTAFTGETGAGKTMLVEAINLVCGRRAETSVIRDGAEEAHVEARFVRVGADGDEEEIILGRTVHREGRSRAYINGRMATVASLAEYGDELVDIHGQHAHQRLMTAAVQRESLDSYASIDLSELRESREAVTQLDAMLAALGGDEKSRARELDLLAFQCDEIESVAITSPNEDSELSQEEDLLADVVRHQESLWKSTALLSDDGAALEKLGEAIRVLGHVSSMSATSQRLQDLLAEVEDVAHILRAAAESTEENPERLEFIRLRRQSLRDLMRKYGDSLQDVMSFGLEARERLDELTGYAERVQELESAKKKALAELRIAQLRVGDQRRAAAPALGAAVQDRLRQLAMPNATVQVSVGAPESDPAGESVVFMLAANPGSAPQPLTKVASGGELARVMLSLRLVLTGDPATMVFDEVDAGIGGAAAVAVASALRELGQGHQVFAVTHLAQVGASAHQQISVSKTVKSNRTYGSATAVKEEDRAAEIARMLSGGVADESAIAHARDLLSSLGTDTGVVKKGKGKSR</sequence>
<evidence type="ECO:0000256" key="2">
    <source>
        <dbReference type="ARBA" id="ARBA00009441"/>
    </source>
</evidence>
<dbReference type="Gene3D" id="3.40.50.300">
    <property type="entry name" value="P-loop containing nucleotide triphosphate hydrolases"/>
    <property type="match status" value="2"/>
</dbReference>
<dbReference type="PANTHER" id="PTHR11059:SF0">
    <property type="entry name" value="DNA REPAIR PROTEIN RECN"/>
    <property type="match status" value="1"/>
</dbReference>
<evidence type="ECO:0000256" key="1">
    <source>
        <dbReference type="ARBA" id="ARBA00003618"/>
    </source>
</evidence>
<dbReference type="GO" id="GO:0009432">
    <property type="term" value="P:SOS response"/>
    <property type="evidence" value="ECO:0007669"/>
    <property type="project" value="TreeGrafter"/>
</dbReference>
<dbReference type="GO" id="GO:0006281">
    <property type="term" value="P:DNA repair"/>
    <property type="evidence" value="ECO:0007669"/>
    <property type="project" value="UniProtKB-KW"/>
</dbReference>
<evidence type="ECO:0000256" key="9">
    <source>
        <dbReference type="SAM" id="Coils"/>
    </source>
</evidence>
<dbReference type="InterPro" id="IPR027417">
    <property type="entry name" value="P-loop_NTPase"/>
</dbReference>
<dbReference type="InterPro" id="IPR003395">
    <property type="entry name" value="RecF/RecN/SMC_N"/>
</dbReference>
<evidence type="ECO:0000256" key="8">
    <source>
        <dbReference type="ARBA" id="ARBA00033408"/>
    </source>
</evidence>
<keyword evidence="5" id="KW-0227">DNA damage</keyword>
<protein>
    <recommendedName>
        <fullName evidence="3">DNA repair protein RecN</fullName>
    </recommendedName>
    <alternativeName>
        <fullName evidence="8">Recombination protein N</fullName>
    </alternativeName>
</protein>
<organism evidence="11">
    <name type="scientific">freshwater metagenome</name>
    <dbReference type="NCBI Taxonomy" id="449393"/>
    <lineage>
        <taxon>unclassified sequences</taxon>
        <taxon>metagenomes</taxon>
        <taxon>ecological metagenomes</taxon>
    </lineage>
</organism>
<dbReference type="Pfam" id="PF02463">
    <property type="entry name" value="SMC_N"/>
    <property type="match status" value="1"/>
</dbReference>
<dbReference type="PANTHER" id="PTHR11059">
    <property type="entry name" value="DNA REPAIR PROTEIN RECN"/>
    <property type="match status" value="1"/>
</dbReference>
<evidence type="ECO:0000259" key="10">
    <source>
        <dbReference type="Pfam" id="PF02463"/>
    </source>
</evidence>
<keyword evidence="7" id="KW-0234">DNA repair</keyword>
<dbReference type="CDD" id="cd03241">
    <property type="entry name" value="ABC_RecN"/>
    <property type="match status" value="1"/>
</dbReference>
<evidence type="ECO:0000256" key="6">
    <source>
        <dbReference type="ARBA" id="ARBA00022840"/>
    </source>
</evidence>
<keyword evidence="4" id="KW-0547">Nucleotide-binding</keyword>
<keyword evidence="9" id="KW-0175">Coiled coil</keyword>
<gene>
    <name evidence="11" type="ORF">UFOPK2086_01068</name>
</gene>
<evidence type="ECO:0000256" key="3">
    <source>
        <dbReference type="ARBA" id="ARBA00021315"/>
    </source>
</evidence>
<accession>A0A6J6JWI3</accession>
<proteinExistence type="inferred from homology"/>
<evidence type="ECO:0000256" key="7">
    <source>
        <dbReference type="ARBA" id="ARBA00023204"/>
    </source>
</evidence>
<dbReference type="EMBL" id="CAEZVQ010000166">
    <property type="protein sequence ID" value="CAB4641901.1"/>
    <property type="molecule type" value="Genomic_DNA"/>
</dbReference>
<dbReference type="InterPro" id="IPR004604">
    <property type="entry name" value="DNA_recomb/repair_RecN"/>
</dbReference>
<dbReference type="GO" id="GO:0043590">
    <property type="term" value="C:bacterial nucleoid"/>
    <property type="evidence" value="ECO:0007669"/>
    <property type="project" value="TreeGrafter"/>
</dbReference>
<dbReference type="AlphaFoldDB" id="A0A6J6JWI3"/>
<keyword evidence="6" id="KW-0067">ATP-binding</keyword>
<comment type="similarity">
    <text evidence="2">Belongs to the RecN family.</text>
</comment>
<comment type="function">
    <text evidence="1">May be involved in recombinational repair of damaged DNA.</text>
</comment>
<dbReference type="SUPFAM" id="SSF52540">
    <property type="entry name" value="P-loop containing nucleoside triphosphate hydrolases"/>
    <property type="match status" value="1"/>
</dbReference>